<feature type="coiled-coil region" evidence="1">
    <location>
        <begin position="1"/>
        <end position="63"/>
    </location>
</feature>
<sequence length="152" mass="17048">LESVEARLVVYKQNESILEENINMPKNEVEARDNVLVTLKQKLKQAEQEWDDLKLKLDKFQSSSRNLTELLASQTNDKHGLGYFSLESDSKSLSPSCPFNRLQPNGGYNSVPPPTTGNFMLPKLDLVFHIASIAVETDHSTFTVKLSPSEPT</sequence>
<name>A0A699IBF1_TANCI</name>
<evidence type="ECO:0000256" key="1">
    <source>
        <dbReference type="SAM" id="Coils"/>
    </source>
</evidence>
<proteinExistence type="predicted"/>
<keyword evidence="1" id="KW-0175">Coiled coil</keyword>
<evidence type="ECO:0000313" key="2">
    <source>
        <dbReference type="EMBL" id="GEZ50646.1"/>
    </source>
</evidence>
<feature type="non-terminal residue" evidence="2">
    <location>
        <position position="1"/>
    </location>
</feature>
<gene>
    <name evidence="2" type="ORF">Tci_522619</name>
</gene>
<reference evidence="2" key="1">
    <citation type="journal article" date="2019" name="Sci. Rep.">
        <title>Draft genome of Tanacetum cinerariifolium, the natural source of mosquito coil.</title>
        <authorList>
            <person name="Yamashiro T."/>
            <person name="Shiraishi A."/>
            <person name="Satake H."/>
            <person name="Nakayama K."/>
        </authorList>
    </citation>
    <scope>NUCLEOTIDE SEQUENCE</scope>
</reference>
<protein>
    <submittedName>
        <fullName evidence="2">Uncharacterized protein</fullName>
    </submittedName>
</protein>
<dbReference type="AlphaFoldDB" id="A0A699IBF1"/>
<comment type="caution">
    <text evidence="2">The sequence shown here is derived from an EMBL/GenBank/DDBJ whole genome shotgun (WGS) entry which is preliminary data.</text>
</comment>
<organism evidence="2">
    <name type="scientific">Tanacetum cinerariifolium</name>
    <name type="common">Dalmatian daisy</name>
    <name type="synonym">Chrysanthemum cinerariifolium</name>
    <dbReference type="NCBI Taxonomy" id="118510"/>
    <lineage>
        <taxon>Eukaryota</taxon>
        <taxon>Viridiplantae</taxon>
        <taxon>Streptophyta</taxon>
        <taxon>Embryophyta</taxon>
        <taxon>Tracheophyta</taxon>
        <taxon>Spermatophyta</taxon>
        <taxon>Magnoliopsida</taxon>
        <taxon>eudicotyledons</taxon>
        <taxon>Gunneridae</taxon>
        <taxon>Pentapetalae</taxon>
        <taxon>asterids</taxon>
        <taxon>campanulids</taxon>
        <taxon>Asterales</taxon>
        <taxon>Asteraceae</taxon>
        <taxon>Asteroideae</taxon>
        <taxon>Anthemideae</taxon>
        <taxon>Anthemidinae</taxon>
        <taxon>Tanacetum</taxon>
    </lineage>
</organism>
<accession>A0A699IBF1</accession>
<dbReference type="EMBL" id="BKCJ010287273">
    <property type="protein sequence ID" value="GEZ50646.1"/>
    <property type="molecule type" value="Genomic_DNA"/>
</dbReference>